<reference evidence="1 2" key="1">
    <citation type="submission" date="2024-07" db="EMBL/GenBank/DDBJ databases">
        <title>Enhanced genomic and transcriptomic resources for Trichinella pseudospiralis and T. spiralis underpin the discovery of pronounced molecular differences between stages and species.</title>
        <authorList>
            <person name="Pasi K.K."/>
            <person name="La Rosa G."/>
            <person name="Gomez-Morales M.A."/>
            <person name="Tosini F."/>
            <person name="Sumanam S."/>
            <person name="Young N.D."/>
            <person name="Chang B.C."/>
            <person name="Robin G.B."/>
        </authorList>
    </citation>
    <scope>NUCLEOTIDE SEQUENCE [LARGE SCALE GENOMIC DNA]</scope>
    <source>
        <strain evidence="1">ISS534</strain>
    </source>
</reference>
<evidence type="ECO:0000313" key="1">
    <source>
        <dbReference type="EMBL" id="KAL1241424.1"/>
    </source>
</evidence>
<protein>
    <submittedName>
        <fullName evidence="1">Tubulin polyglutamylase TTLL5</fullName>
    </submittedName>
</protein>
<sequence length="69" mass="7776">MQPTFLDVQLKTSQSSAVMTDVIIKFSISSCACRRLGFVNCNSTCRSRLYILACDYSAYSLRDVHFSLL</sequence>
<dbReference type="Proteomes" id="UP001558632">
    <property type="component" value="Unassembled WGS sequence"/>
</dbReference>
<dbReference type="EMBL" id="JBEUSY010000251">
    <property type="protein sequence ID" value="KAL1241424.1"/>
    <property type="molecule type" value="Genomic_DNA"/>
</dbReference>
<name>A0ABR3KQM4_TRISP</name>
<evidence type="ECO:0000313" key="2">
    <source>
        <dbReference type="Proteomes" id="UP001558632"/>
    </source>
</evidence>
<comment type="caution">
    <text evidence="1">The sequence shown here is derived from an EMBL/GenBank/DDBJ whole genome shotgun (WGS) entry which is preliminary data.</text>
</comment>
<organism evidence="1 2">
    <name type="scientific">Trichinella spiralis</name>
    <name type="common">Trichina worm</name>
    <dbReference type="NCBI Taxonomy" id="6334"/>
    <lineage>
        <taxon>Eukaryota</taxon>
        <taxon>Metazoa</taxon>
        <taxon>Ecdysozoa</taxon>
        <taxon>Nematoda</taxon>
        <taxon>Enoplea</taxon>
        <taxon>Dorylaimia</taxon>
        <taxon>Trichinellida</taxon>
        <taxon>Trichinellidae</taxon>
        <taxon>Trichinella</taxon>
    </lineage>
</organism>
<gene>
    <name evidence="1" type="ORF">TSPI_10563</name>
</gene>
<proteinExistence type="predicted"/>
<keyword evidence="2" id="KW-1185">Reference proteome</keyword>
<accession>A0ABR3KQM4</accession>